<reference evidence="4" key="1">
    <citation type="submission" date="2021-01" db="UniProtKB">
        <authorList>
            <consortium name="EnsemblMetazoa"/>
        </authorList>
    </citation>
    <scope>IDENTIFICATION</scope>
</reference>
<dbReference type="Gene3D" id="1.10.1410.40">
    <property type="match status" value="1"/>
</dbReference>
<accession>A0A7M5XJJ3</accession>
<dbReference type="OrthoDB" id="5953090at2759"/>
<dbReference type="PANTHER" id="PTHR10656:SF70">
    <property type="entry name" value="PROTEIN MAB-21-RELATED"/>
    <property type="match status" value="1"/>
</dbReference>
<dbReference type="EnsemblMetazoa" id="CLYHEMT024067.1">
    <property type="protein sequence ID" value="CLYHEMP024067.1"/>
    <property type="gene ID" value="CLYHEMG024067"/>
</dbReference>
<proteinExistence type="predicted"/>
<comment type="cofactor">
    <cofactor evidence="1">
        <name>Mg(2+)</name>
        <dbReference type="ChEBI" id="CHEBI:18420"/>
    </cofactor>
</comment>
<dbReference type="InterPro" id="IPR046906">
    <property type="entry name" value="Mab-21_HhH/H2TH-like"/>
</dbReference>
<organism evidence="4 5">
    <name type="scientific">Clytia hemisphaerica</name>
    <dbReference type="NCBI Taxonomy" id="252671"/>
    <lineage>
        <taxon>Eukaryota</taxon>
        <taxon>Metazoa</taxon>
        <taxon>Cnidaria</taxon>
        <taxon>Hydrozoa</taxon>
        <taxon>Hydroidolina</taxon>
        <taxon>Leptothecata</taxon>
        <taxon>Obeliida</taxon>
        <taxon>Clytiidae</taxon>
        <taxon>Clytia</taxon>
    </lineage>
</organism>
<evidence type="ECO:0000259" key="3">
    <source>
        <dbReference type="Pfam" id="PF20266"/>
    </source>
</evidence>
<dbReference type="Proteomes" id="UP000594262">
    <property type="component" value="Unplaced"/>
</dbReference>
<keyword evidence="2" id="KW-0067">ATP-binding</keyword>
<dbReference type="AlphaFoldDB" id="A0A7M5XJJ3"/>
<dbReference type="GeneID" id="136822555"/>
<dbReference type="PANTHER" id="PTHR10656">
    <property type="entry name" value="CELL FATE DETERMINING PROTEIN MAB21-RELATED"/>
    <property type="match status" value="1"/>
</dbReference>
<name>A0A7M5XJJ3_9CNID</name>
<evidence type="ECO:0000256" key="1">
    <source>
        <dbReference type="ARBA" id="ARBA00001946"/>
    </source>
</evidence>
<dbReference type="GO" id="GO:0005524">
    <property type="term" value="F:ATP binding"/>
    <property type="evidence" value="ECO:0007669"/>
    <property type="project" value="UniProtKB-KW"/>
</dbReference>
<protein>
    <recommendedName>
        <fullName evidence="3">Mab-21-like HhH/H2TH-like domain-containing protein</fullName>
    </recommendedName>
</protein>
<dbReference type="Pfam" id="PF20266">
    <property type="entry name" value="Mab-21_C"/>
    <property type="match status" value="1"/>
</dbReference>
<dbReference type="Gene3D" id="3.30.460.90">
    <property type="match status" value="1"/>
</dbReference>
<dbReference type="RefSeq" id="XP_066934920.1">
    <property type="nucleotide sequence ID" value="XM_067078819.1"/>
</dbReference>
<evidence type="ECO:0000313" key="5">
    <source>
        <dbReference type="Proteomes" id="UP000594262"/>
    </source>
</evidence>
<evidence type="ECO:0000313" key="4">
    <source>
        <dbReference type="EnsemblMetazoa" id="CLYHEMP024067.1"/>
    </source>
</evidence>
<keyword evidence="5" id="KW-1185">Reference proteome</keyword>
<sequence>MKRPCFPYQFWMQDLPWSTGAKVNPDWDETDVGITDSLNQAIISIAEKEAQFPINEKGLAIQRKMGKLLENVTEDLKTNHKSFKDSTLYYTGSMYEGLKIDAVDEFDFMIEMPVLSKVADISMKSTKQMLQFELKDLNPFNDSPIEKVKVDAANIQEFFDRKSKFVKPGEEWIFPGDDRESWNIPAEFNNTDPSHWMNMAIIIRAFGLLVQEKIQHHLPREWKFIPNEFGLVTIDHFLQHKSAFTFDIVTGENQIVNIDVDLCLPIYNLPLLMNSSDPGDILPEDFKQRFRDNPSIHHAIIRNSNTLRISLSCKEKEAFTKFDSDDPRKLCMRFFKYLRSKFITHLKWHDDAASCLVNSYHIKTIFLYLFEIYPEQSSWNGTNFGIRLKVKHFLC</sequence>
<keyword evidence="2" id="KW-0547">Nucleotide-binding</keyword>
<feature type="domain" description="Mab-21-like HhH/H2TH-like" evidence="3">
    <location>
        <begin position="328"/>
        <end position="387"/>
    </location>
</feature>
<evidence type="ECO:0000256" key="2">
    <source>
        <dbReference type="ARBA" id="ARBA00022840"/>
    </source>
</evidence>